<evidence type="ECO:0000313" key="3">
    <source>
        <dbReference type="Proteomes" id="UP001600064"/>
    </source>
</evidence>
<comment type="caution">
    <text evidence="2">The sequence shown here is derived from an EMBL/GenBank/DDBJ whole genome shotgun (WGS) entry which is preliminary data.</text>
</comment>
<proteinExistence type="predicted"/>
<dbReference type="GeneID" id="98126392"/>
<reference evidence="2 3" key="1">
    <citation type="journal article" date="2024" name="Commun. Biol.">
        <title>Comparative genomic analysis of thermophilic fungi reveals convergent evolutionary adaptations and gene losses.</title>
        <authorList>
            <person name="Steindorff A.S."/>
            <person name="Aguilar-Pontes M.V."/>
            <person name="Robinson A.J."/>
            <person name="Andreopoulos B."/>
            <person name="LaButti K."/>
            <person name="Kuo A."/>
            <person name="Mondo S."/>
            <person name="Riley R."/>
            <person name="Otillar R."/>
            <person name="Haridas S."/>
            <person name="Lipzen A."/>
            <person name="Grimwood J."/>
            <person name="Schmutz J."/>
            <person name="Clum A."/>
            <person name="Reid I.D."/>
            <person name="Moisan M.C."/>
            <person name="Butler G."/>
            <person name="Nguyen T.T.M."/>
            <person name="Dewar K."/>
            <person name="Conant G."/>
            <person name="Drula E."/>
            <person name="Henrissat B."/>
            <person name="Hansel C."/>
            <person name="Singer S."/>
            <person name="Hutchinson M.I."/>
            <person name="de Vries R.P."/>
            <person name="Natvig D.O."/>
            <person name="Powell A.J."/>
            <person name="Tsang A."/>
            <person name="Grigoriev I.V."/>
        </authorList>
    </citation>
    <scope>NUCLEOTIDE SEQUENCE [LARGE SCALE GENOMIC DNA]</scope>
    <source>
        <strain evidence="2 3">ATCC 22073</strain>
    </source>
</reference>
<feature type="compositionally biased region" description="Basic and acidic residues" evidence="1">
    <location>
        <begin position="9"/>
        <end position="23"/>
    </location>
</feature>
<dbReference type="Proteomes" id="UP001600064">
    <property type="component" value="Unassembled WGS sequence"/>
</dbReference>
<gene>
    <name evidence="2" type="ORF">VTJ83DRAFT_5177</name>
</gene>
<accession>A0ABR4DCT2</accession>
<evidence type="ECO:0000313" key="2">
    <source>
        <dbReference type="EMBL" id="KAL2267900.1"/>
    </source>
</evidence>
<dbReference type="Pfam" id="PF13668">
    <property type="entry name" value="Ferritin_2"/>
    <property type="match status" value="1"/>
</dbReference>
<organism evidence="2 3">
    <name type="scientific">Remersonia thermophila</name>
    <dbReference type="NCBI Taxonomy" id="72144"/>
    <lineage>
        <taxon>Eukaryota</taxon>
        <taxon>Fungi</taxon>
        <taxon>Dikarya</taxon>
        <taxon>Ascomycota</taxon>
        <taxon>Pezizomycotina</taxon>
        <taxon>Sordariomycetes</taxon>
        <taxon>Sordariomycetidae</taxon>
        <taxon>Sordariales</taxon>
        <taxon>Sordariales incertae sedis</taxon>
        <taxon>Remersonia</taxon>
    </lineage>
</organism>
<keyword evidence="3" id="KW-1185">Reference proteome</keyword>
<dbReference type="RefSeq" id="XP_070866627.1">
    <property type="nucleotide sequence ID" value="XM_071011748.1"/>
</dbReference>
<evidence type="ECO:0000256" key="1">
    <source>
        <dbReference type="SAM" id="MobiDB-lite"/>
    </source>
</evidence>
<protein>
    <submittedName>
        <fullName evidence="2">Uncharacterized protein</fullName>
    </submittedName>
</protein>
<feature type="region of interest" description="Disordered" evidence="1">
    <location>
        <begin position="1"/>
        <end position="31"/>
    </location>
</feature>
<name>A0ABR4DCT2_9PEZI</name>
<sequence>MRCLSKLQRPAEEPSHDLDEAQKLADPNYGPIPGQSPLYSTYLGVERPFPGNITAPILPTEDGEPDPDDHVWQNLLSAEWIIFEFYQFGVEKFSAGDFAKAGFPPTTLDRLKEIRNNEAGHLRIFQNQISNASVKPGACKYTFPFDDAASYLAYLTVVEISSMAFLTGLVQDVTSDRSKGAIAAISQTEARHEVWALTELWRSGPFAGPSDTSFPYANQILYSTRGRIVPGSCPPDNPAYPTPRQRLPGLGAAPDTESLAPGATITLTFPDPDGMVPEFDPDTQYYGVFFHGLRNVSVPIETREFPRRPVTVTIPDEFEHTGIIVALVADEPGAPTKESVVAGPAVILEQPAQVGVALLHGASRQEGVPRFLA</sequence>
<dbReference type="EMBL" id="JAZGUE010000004">
    <property type="protein sequence ID" value="KAL2267900.1"/>
    <property type="molecule type" value="Genomic_DNA"/>
</dbReference>